<evidence type="ECO:0000256" key="1">
    <source>
        <dbReference type="SAM" id="Phobius"/>
    </source>
</evidence>
<gene>
    <name evidence="2" type="ORF">JKP88DRAFT_352415</name>
</gene>
<feature type="transmembrane region" description="Helical" evidence="1">
    <location>
        <begin position="226"/>
        <end position="248"/>
    </location>
</feature>
<feature type="transmembrane region" description="Helical" evidence="1">
    <location>
        <begin position="269"/>
        <end position="286"/>
    </location>
</feature>
<comment type="caution">
    <text evidence="2">The sequence shown here is derived from an EMBL/GenBank/DDBJ whole genome shotgun (WGS) entry which is preliminary data.</text>
</comment>
<feature type="transmembrane region" description="Helical" evidence="1">
    <location>
        <begin position="16"/>
        <end position="35"/>
    </location>
</feature>
<feature type="transmembrane region" description="Helical" evidence="1">
    <location>
        <begin position="186"/>
        <end position="206"/>
    </location>
</feature>
<evidence type="ECO:0000313" key="2">
    <source>
        <dbReference type="EMBL" id="KAG5191244.1"/>
    </source>
</evidence>
<protein>
    <submittedName>
        <fullName evidence="2">Uncharacterized protein</fullName>
    </submittedName>
</protein>
<feature type="transmembrane region" description="Helical" evidence="1">
    <location>
        <begin position="89"/>
        <end position="111"/>
    </location>
</feature>
<proteinExistence type="predicted"/>
<accession>A0A836CMW6</accession>
<feature type="transmembrane region" description="Helical" evidence="1">
    <location>
        <begin position="55"/>
        <end position="77"/>
    </location>
</feature>
<reference evidence="2" key="1">
    <citation type="submission" date="2021-02" db="EMBL/GenBank/DDBJ databases">
        <title>First Annotated Genome of the Yellow-green Alga Tribonema minus.</title>
        <authorList>
            <person name="Mahan K.M."/>
        </authorList>
    </citation>
    <scope>NUCLEOTIDE SEQUENCE</scope>
    <source>
        <strain evidence="2">UTEX B ZZ1240</strain>
    </source>
</reference>
<dbReference type="Proteomes" id="UP000664859">
    <property type="component" value="Unassembled WGS sequence"/>
</dbReference>
<keyword evidence="3" id="KW-1185">Reference proteome</keyword>
<name>A0A836CMW6_9STRA</name>
<dbReference type="OrthoDB" id="42025at2759"/>
<keyword evidence="1" id="KW-1133">Transmembrane helix</keyword>
<keyword evidence="1" id="KW-0812">Transmembrane</keyword>
<feature type="transmembrane region" description="Helical" evidence="1">
    <location>
        <begin position="137"/>
        <end position="165"/>
    </location>
</feature>
<evidence type="ECO:0000313" key="3">
    <source>
        <dbReference type="Proteomes" id="UP000664859"/>
    </source>
</evidence>
<sequence>MELQWLRYLCEVRQTAGLAILFGSMAVLSACIGISEVTDIGQKWAGNSLTFPPIALLLANLTQALFGLSNIGVGLAWLVSGKGSVGWSFFSMVITYAAWFPFLTVISLISFTGDNYPQAPQPFIPMTLMPTTTDVNAVTALAALGFIAYGANLVGALTFCATKLFRAHSVAGVTAYTGAYYASRQTYYGFLTLLAGVVQLALGAYVQDNFGSDRLLEPIAAGPFTVTYSQASIAMGVLVMFQGALLMARSYMSKDSKVATGAAFDWWSVFAYVTVLAVQVLTQVAVAPAPAAGRASTVFETLALAVFPVYLDIKSRSAPEAFPSDFYSLEEAGPAKSVEEHMPSA</sequence>
<organism evidence="2 3">
    <name type="scientific">Tribonema minus</name>
    <dbReference type="NCBI Taxonomy" id="303371"/>
    <lineage>
        <taxon>Eukaryota</taxon>
        <taxon>Sar</taxon>
        <taxon>Stramenopiles</taxon>
        <taxon>Ochrophyta</taxon>
        <taxon>PX clade</taxon>
        <taxon>Xanthophyceae</taxon>
        <taxon>Tribonematales</taxon>
        <taxon>Tribonemataceae</taxon>
        <taxon>Tribonema</taxon>
    </lineage>
</organism>
<dbReference type="AlphaFoldDB" id="A0A836CMW6"/>
<dbReference type="PROSITE" id="PS51257">
    <property type="entry name" value="PROKAR_LIPOPROTEIN"/>
    <property type="match status" value="1"/>
</dbReference>
<keyword evidence="1" id="KW-0472">Membrane</keyword>
<dbReference type="EMBL" id="JAFCMP010000022">
    <property type="protein sequence ID" value="KAG5191244.1"/>
    <property type="molecule type" value="Genomic_DNA"/>
</dbReference>